<dbReference type="Pfam" id="PF02342">
    <property type="entry name" value="TerD"/>
    <property type="match status" value="1"/>
</dbReference>
<name>A0ABQ0C4A2_9PROT</name>
<dbReference type="PANTHER" id="PTHR32097">
    <property type="entry name" value="CAMP-BINDING PROTEIN 1-RELATED"/>
    <property type="match status" value="1"/>
</dbReference>
<accession>A0ABQ0C4A2</accession>
<gene>
    <name evidence="3" type="primary">yceC</name>
    <name evidence="3" type="ORF">SIID45300_00005</name>
</gene>
<evidence type="ECO:0000313" key="3">
    <source>
        <dbReference type="EMBL" id="GAB0055710.1"/>
    </source>
</evidence>
<evidence type="ECO:0000256" key="1">
    <source>
        <dbReference type="ARBA" id="ARBA00022686"/>
    </source>
</evidence>
<dbReference type="EMBL" id="BAAFGK010000001">
    <property type="protein sequence ID" value="GAB0055710.1"/>
    <property type="molecule type" value="Genomic_DNA"/>
</dbReference>
<proteinExistence type="predicted"/>
<dbReference type="InterPro" id="IPR003325">
    <property type="entry name" value="TerD"/>
</dbReference>
<keyword evidence="1" id="KW-0778">Tellurium resistance</keyword>
<evidence type="ECO:0000313" key="4">
    <source>
        <dbReference type="Proteomes" id="UP001628193"/>
    </source>
</evidence>
<sequence length="197" mass="21819">MPISLTKGQRVSLEKDTGKSYDKIVMGLGWDARVQPKKGFLSFLTGGGESEIDLDASVGLFDNRGNMVDQVWFRQLRSVDGSVEHTGDNLSGQGAGDDEQIIVALNRVPPQVQSLVFVVSSYSNDTFDSIDNAFCRMVDASNGQEILRYQLTTQGPHTAMIMMTLYRRETGWSVRAVGETAQGRTLGDLTERMRQYL</sequence>
<dbReference type="Proteomes" id="UP001628193">
    <property type="component" value="Unassembled WGS sequence"/>
</dbReference>
<reference evidence="3 4" key="1">
    <citation type="submission" date="2024-09" db="EMBL/GenBank/DDBJ databases">
        <title>Draft genome sequence of Candidatus Magnetaquicoccaceae bacterium FCR-1.</title>
        <authorList>
            <person name="Shimoshige H."/>
            <person name="Shimamura S."/>
            <person name="Taoka A."/>
            <person name="Kobayashi H."/>
            <person name="Maekawa T."/>
        </authorList>
    </citation>
    <scope>NUCLEOTIDE SEQUENCE [LARGE SCALE GENOMIC DNA]</scope>
    <source>
        <strain evidence="3 4">FCR-1</strain>
    </source>
</reference>
<dbReference type="PANTHER" id="PTHR32097:SF17">
    <property type="entry name" value="CAMP-BINDING PROTEIN 1-RELATED"/>
    <property type="match status" value="1"/>
</dbReference>
<dbReference type="InterPro" id="IPR051324">
    <property type="entry name" value="Stress/Tellurium_Resist"/>
</dbReference>
<organism evidence="3 4">
    <name type="scientific">Candidatus Magnetaquiglobus chichijimensis</name>
    <dbReference type="NCBI Taxonomy" id="3141448"/>
    <lineage>
        <taxon>Bacteria</taxon>
        <taxon>Pseudomonadati</taxon>
        <taxon>Pseudomonadota</taxon>
        <taxon>Magnetococcia</taxon>
        <taxon>Magnetococcales</taxon>
        <taxon>Candidatus Magnetaquicoccaceae</taxon>
        <taxon>Candidatus Magnetaquiglobus</taxon>
    </lineage>
</organism>
<dbReference type="Gene3D" id="2.60.60.30">
    <property type="entry name" value="sav2460 like domains"/>
    <property type="match status" value="1"/>
</dbReference>
<feature type="domain" description="TerD" evidence="2">
    <location>
        <begin position="1"/>
        <end position="190"/>
    </location>
</feature>
<comment type="caution">
    <text evidence="3">The sequence shown here is derived from an EMBL/GenBank/DDBJ whole genome shotgun (WGS) entry which is preliminary data.</text>
</comment>
<protein>
    <submittedName>
        <fullName evidence="3">Stress response protein SCP2</fullName>
    </submittedName>
</protein>
<dbReference type="RefSeq" id="WP_420903424.1">
    <property type="nucleotide sequence ID" value="NZ_BAAFGK010000001.1"/>
</dbReference>
<dbReference type="CDD" id="cd06974">
    <property type="entry name" value="TerD_like"/>
    <property type="match status" value="1"/>
</dbReference>
<evidence type="ECO:0000259" key="2">
    <source>
        <dbReference type="Pfam" id="PF02342"/>
    </source>
</evidence>
<keyword evidence="4" id="KW-1185">Reference proteome</keyword>